<dbReference type="GO" id="GO:0016747">
    <property type="term" value="F:acyltransferase activity, transferring groups other than amino-acyl groups"/>
    <property type="evidence" value="ECO:0007669"/>
    <property type="project" value="InterPro"/>
</dbReference>
<dbReference type="EMBL" id="HBGV01005598">
    <property type="protein sequence ID" value="CAD9479659.1"/>
    <property type="molecule type" value="Transcribed_RNA"/>
</dbReference>
<dbReference type="InterPro" id="IPR000182">
    <property type="entry name" value="GNAT_dom"/>
</dbReference>
<organism evidence="2">
    <name type="scientific">Helicotheca tamesis</name>
    <dbReference type="NCBI Taxonomy" id="374047"/>
    <lineage>
        <taxon>Eukaryota</taxon>
        <taxon>Sar</taxon>
        <taxon>Stramenopiles</taxon>
        <taxon>Ochrophyta</taxon>
        <taxon>Bacillariophyta</taxon>
        <taxon>Mediophyceae</taxon>
        <taxon>Lithodesmiophycidae</taxon>
        <taxon>Lithodesmiales</taxon>
        <taxon>Lithodesmiaceae</taxon>
        <taxon>Helicotheca</taxon>
    </lineage>
</organism>
<accession>A0A7S2H3R7</accession>
<dbReference type="CDD" id="cd04301">
    <property type="entry name" value="NAT_SF"/>
    <property type="match status" value="1"/>
</dbReference>
<dbReference type="InterPro" id="IPR016181">
    <property type="entry name" value="Acyl_CoA_acyltransferase"/>
</dbReference>
<dbReference type="SUPFAM" id="SSF55729">
    <property type="entry name" value="Acyl-CoA N-acyltransferases (Nat)"/>
    <property type="match status" value="1"/>
</dbReference>
<gene>
    <name evidence="2" type="ORF">HTAM1171_LOCUS3348</name>
</gene>
<feature type="domain" description="N-acetyltransferase" evidence="1">
    <location>
        <begin position="4"/>
        <end position="160"/>
    </location>
</feature>
<protein>
    <recommendedName>
        <fullName evidence="1">N-acetyltransferase domain-containing protein</fullName>
    </recommendedName>
</protein>
<name>A0A7S2H3R7_9STRA</name>
<evidence type="ECO:0000313" key="2">
    <source>
        <dbReference type="EMBL" id="CAD9479659.1"/>
    </source>
</evidence>
<dbReference type="Pfam" id="PF00583">
    <property type="entry name" value="Acetyltransf_1"/>
    <property type="match status" value="1"/>
</dbReference>
<dbReference type="Gene3D" id="3.40.630.30">
    <property type="match status" value="1"/>
</dbReference>
<reference evidence="2" key="1">
    <citation type="submission" date="2021-01" db="EMBL/GenBank/DDBJ databases">
        <authorList>
            <person name="Corre E."/>
            <person name="Pelletier E."/>
            <person name="Niang G."/>
            <person name="Scheremetjew M."/>
            <person name="Finn R."/>
            <person name="Kale V."/>
            <person name="Holt S."/>
            <person name="Cochrane G."/>
            <person name="Meng A."/>
            <person name="Brown T."/>
            <person name="Cohen L."/>
        </authorList>
    </citation>
    <scope>NUCLEOTIDE SEQUENCE</scope>
    <source>
        <strain evidence="2">CCMP826</strain>
    </source>
</reference>
<sequence length="297" mass="32395">MPSVHLREGQPKDSSEAGLVCYFAFKDVAEKNNMRPELHSADDSIKAVASKLASSHVYSVVAIDKKSGKILGSNFLHEEDHICGVGPISVDPADGQNLGLGRMLMEDVLRRAAERNKAGVRLLQDCFNMRSLALYSKLGFRGRGTTAVLHGAVVHAKKGSDVIAIPSGCKTRKCIESDVEACCKLCVSIHGHDRRNDLMQAIEHRKSFVVLREGRITAYTTGLTYNGHSVAESNHDLKALIVSAGDIMYPGFHCPVDNGELLQWCLESGLAITKCMTMMSIGMYNNPSKPYLPSVCF</sequence>
<evidence type="ECO:0000259" key="1">
    <source>
        <dbReference type="PROSITE" id="PS51186"/>
    </source>
</evidence>
<proteinExistence type="predicted"/>
<dbReference type="AlphaFoldDB" id="A0A7S2H3R7"/>
<dbReference type="PROSITE" id="PS51186">
    <property type="entry name" value="GNAT"/>
    <property type="match status" value="1"/>
</dbReference>